<evidence type="ECO:0000313" key="2">
    <source>
        <dbReference type="EMBL" id="KAF9071939.1"/>
    </source>
</evidence>
<proteinExistence type="predicted"/>
<organism evidence="2 3">
    <name type="scientific">Rhodocollybia butyracea</name>
    <dbReference type="NCBI Taxonomy" id="206335"/>
    <lineage>
        <taxon>Eukaryota</taxon>
        <taxon>Fungi</taxon>
        <taxon>Dikarya</taxon>
        <taxon>Basidiomycota</taxon>
        <taxon>Agaricomycotina</taxon>
        <taxon>Agaricomycetes</taxon>
        <taxon>Agaricomycetidae</taxon>
        <taxon>Agaricales</taxon>
        <taxon>Marasmiineae</taxon>
        <taxon>Omphalotaceae</taxon>
        <taxon>Rhodocollybia</taxon>
    </lineage>
</organism>
<evidence type="ECO:0000256" key="1">
    <source>
        <dbReference type="SAM" id="MobiDB-lite"/>
    </source>
</evidence>
<dbReference type="EMBL" id="JADNRY010000028">
    <property type="protein sequence ID" value="KAF9071939.1"/>
    <property type="molecule type" value="Genomic_DNA"/>
</dbReference>
<reference evidence="2" key="1">
    <citation type="submission" date="2020-11" db="EMBL/GenBank/DDBJ databases">
        <authorList>
            <consortium name="DOE Joint Genome Institute"/>
            <person name="Ahrendt S."/>
            <person name="Riley R."/>
            <person name="Andreopoulos W."/>
            <person name="Labutti K."/>
            <person name="Pangilinan J."/>
            <person name="Ruiz-Duenas F.J."/>
            <person name="Barrasa J.M."/>
            <person name="Sanchez-Garcia M."/>
            <person name="Camarero S."/>
            <person name="Miyauchi S."/>
            <person name="Serrano A."/>
            <person name="Linde D."/>
            <person name="Babiker R."/>
            <person name="Drula E."/>
            <person name="Ayuso-Fernandez I."/>
            <person name="Pacheco R."/>
            <person name="Padilla G."/>
            <person name="Ferreira P."/>
            <person name="Barriuso J."/>
            <person name="Kellner H."/>
            <person name="Castanera R."/>
            <person name="Alfaro M."/>
            <person name="Ramirez L."/>
            <person name="Pisabarro A.G."/>
            <person name="Kuo A."/>
            <person name="Tritt A."/>
            <person name="Lipzen A."/>
            <person name="He G."/>
            <person name="Yan M."/>
            <person name="Ng V."/>
            <person name="Cullen D."/>
            <person name="Martin F."/>
            <person name="Rosso M.-N."/>
            <person name="Henrissat B."/>
            <person name="Hibbett D."/>
            <person name="Martinez A.T."/>
            <person name="Grigoriev I.V."/>
        </authorList>
    </citation>
    <scope>NUCLEOTIDE SEQUENCE</scope>
    <source>
        <strain evidence="2">AH 40177</strain>
    </source>
</reference>
<sequence length="104" mass="10999">MQTFRVPSAPPVANSGGEIHRCVPGGGTMADLSDLELNLNDGETHPGDNDSDVSEALGTCMISAMIFRQRANYSISNPAPSSPPETEPVPLPIPTTDIITHRCL</sequence>
<name>A0A9P5PTA4_9AGAR</name>
<feature type="compositionally biased region" description="Pro residues" evidence="1">
    <location>
        <begin position="80"/>
        <end position="93"/>
    </location>
</feature>
<dbReference type="AlphaFoldDB" id="A0A9P5PTA4"/>
<gene>
    <name evidence="2" type="ORF">BDP27DRAFT_1418516</name>
</gene>
<keyword evidence="3" id="KW-1185">Reference proteome</keyword>
<evidence type="ECO:0000313" key="3">
    <source>
        <dbReference type="Proteomes" id="UP000772434"/>
    </source>
</evidence>
<accession>A0A9P5PTA4</accession>
<dbReference type="Proteomes" id="UP000772434">
    <property type="component" value="Unassembled WGS sequence"/>
</dbReference>
<comment type="caution">
    <text evidence="2">The sequence shown here is derived from an EMBL/GenBank/DDBJ whole genome shotgun (WGS) entry which is preliminary data.</text>
</comment>
<feature type="region of interest" description="Disordered" evidence="1">
    <location>
        <begin position="74"/>
        <end position="96"/>
    </location>
</feature>
<protein>
    <submittedName>
        <fullName evidence="2">Uncharacterized protein</fullName>
    </submittedName>
</protein>